<feature type="transmembrane region" description="Helical" evidence="1">
    <location>
        <begin position="88"/>
        <end position="110"/>
    </location>
</feature>
<protein>
    <submittedName>
        <fullName evidence="2">Putative membrane protein</fullName>
    </submittedName>
</protein>
<dbReference type="STRING" id="1159016.SAMN02927937_02567"/>
<feature type="transmembrane region" description="Helical" evidence="1">
    <location>
        <begin position="58"/>
        <end position="82"/>
    </location>
</feature>
<dbReference type="Pfam" id="PF04020">
    <property type="entry name" value="Phage_holin_4_2"/>
    <property type="match status" value="1"/>
</dbReference>
<keyword evidence="1" id="KW-0472">Membrane</keyword>
<evidence type="ECO:0000256" key="1">
    <source>
        <dbReference type="SAM" id="Phobius"/>
    </source>
</evidence>
<dbReference type="PANTHER" id="PTHR37309">
    <property type="entry name" value="SLR0284 PROTEIN"/>
    <property type="match status" value="1"/>
</dbReference>
<name>A0A1H6MLT0_9FLAO</name>
<dbReference type="OrthoDB" id="6402664at2"/>
<dbReference type="PANTHER" id="PTHR37309:SF1">
    <property type="entry name" value="SLR0284 PROTEIN"/>
    <property type="match status" value="1"/>
</dbReference>
<keyword evidence="1" id="KW-0812">Transmembrane</keyword>
<keyword evidence="3" id="KW-1185">Reference proteome</keyword>
<reference evidence="2 3" key="1">
    <citation type="submission" date="2016-10" db="EMBL/GenBank/DDBJ databases">
        <authorList>
            <person name="de Groot N.N."/>
        </authorList>
    </citation>
    <scope>NUCLEOTIDE SEQUENCE [LARGE SCALE GENOMIC DNA]</scope>
    <source>
        <strain evidence="2 3">CGMCC 1.10825</strain>
    </source>
</reference>
<evidence type="ECO:0000313" key="2">
    <source>
        <dbReference type="EMBL" id="SEH98806.1"/>
    </source>
</evidence>
<dbReference type="InterPro" id="IPR007165">
    <property type="entry name" value="Phage_holin_4_2"/>
</dbReference>
<dbReference type="Proteomes" id="UP000199634">
    <property type="component" value="Unassembled WGS sequence"/>
</dbReference>
<sequence>MRILINLIVTAVIVFLLANFLPGISVDGFGSSIIVVIVLAILNFLVKPILQLISIPITILTLGLFLFVINALIIMLCGSIVGGFHVEGFFPALLFSLVLSIVQSIVGGLMNGD</sequence>
<dbReference type="EMBL" id="FNXE01000048">
    <property type="protein sequence ID" value="SEH98806.1"/>
    <property type="molecule type" value="Genomic_DNA"/>
</dbReference>
<organism evidence="2 3">
    <name type="scientific">Paenimyroides marinum</name>
    <dbReference type="NCBI Taxonomy" id="1159016"/>
    <lineage>
        <taxon>Bacteria</taxon>
        <taxon>Pseudomonadati</taxon>
        <taxon>Bacteroidota</taxon>
        <taxon>Flavobacteriia</taxon>
        <taxon>Flavobacteriales</taxon>
        <taxon>Flavobacteriaceae</taxon>
        <taxon>Paenimyroides</taxon>
    </lineage>
</organism>
<dbReference type="AlphaFoldDB" id="A0A1H6MLT0"/>
<keyword evidence="1" id="KW-1133">Transmembrane helix</keyword>
<proteinExistence type="predicted"/>
<accession>A0A1H6MLT0</accession>
<feature type="transmembrane region" description="Helical" evidence="1">
    <location>
        <begin position="5"/>
        <end position="22"/>
    </location>
</feature>
<evidence type="ECO:0000313" key="3">
    <source>
        <dbReference type="Proteomes" id="UP000199634"/>
    </source>
</evidence>
<dbReference type="RefSeq" id="WP_091101850.1">
    <property type="nucleotide sequence ID" value="NZ_FNXE01000048.1"/>
</dbReference>
<gene>
    <name evidence="2" type="ORF">SAMN02927937_02567</name>
</gene>
<feature type="transmembrane region" description="Helical" evidence="1">
    <location>
        <begin position="28"/>
        <end position="46"/>
    </location>
</feature>